<feature type="domain" description="N-acetyltransferase" evidence="1">
    <location>
        <begin position="12"/>
        <end position="179"/>
    </location>
</feature>
<dbReference type="AlphaFoldDB" id="A0A235F6L7"/>
<organism evidence="2 3">
    <name type="scientific">Fictibacillus aquaticus</name>
    <dbReference type="NCBI Taxonomy" id="2021314"/>
    <lineage>
        <taxon>Bacteria</taxon>
        <taxon>Bacillati</taxon>
        <taxon>Bacillota</taxon>
        <taxon>Bacilli</taxon>
        <taxon>Bacillales</taxon>
        <taxon>Fictibacillaceae</taxon>
        <taxon>Fictibacillus</taxon>
    </lineage>
</organism>
<keyword evidence="3" id="KW-1185">Reference proteome</keyword>
<evidence type="ECO:0000259" key="1">
    <source>
        <dbReference type="PROSITE" id="PS51186"/>
    </source>
</evidence>
<dbReference type="PANTHER" id="PTHR43792:SF1">
    <property type="entry name" value="N-ACETYLTRANSFERASE DOMAIN-CONTAINING PROTEIN"/>
    <property type="match status" value="1"/>
</dbReference>
<dbReference type="PROSITE" id="PS51186">
    <property type="entry name" value="GNAT"/>
    <property type="match status" value="1"/>
</dbReference>
<evidence type="ECO:0000313" key="3">
    <source>
        <dbReference type="Proteomes" id="UP000215059"/>
    </source>
</evidence>
<dbReference type="Pfam" id="PF13302">
    <property type="entry name" value="Acetyltransf_3"/>
    <property type="match status" value="1"/>
</dbReference>
<dbReference type="Gene3D" id="3.40.630.30">
    <property type="match status" value="1"/>
</dbReference>
<dbReference type="Proteomes" id="UP000215059">
    <property type="component" value="Unassembled WGS sequence"/>
</dbReference>
<dbReference type="GO" id="GO:0016747">
    <property type="term" value="F:acyltransferase activity, transferring groups other than amino-acyl groups"/>
    <property type="evidence" value="ECO:0007669"/>
    <property type="project" value="InterPro"/>
</dbReference>
<dbReference type="SUPFAM" id="SSF55729">
    <property type="entry name" value="Acyl-CoA N-acyltransferases (Nat)"/>
    <property type="match status" value="1"/>
</dbReference>
<sequence length="188" mass="22375">MKESPTLAGDKVTLRKIDPEKDKRDFYKMFKEADMHLWTGNKIFKNEEEAHNELKKYRDLEGLIAWALIKNETNQFIGTYWIAPAIIDGKKIISAEAQRIDKTYWRKGYTKEARKLVYDYAFHVLEVDEIYAQAWENNRNSCLSMEKAGFVLTDSVEREFSKYGERYIENHYVLKKRLWLKMKESLQG</sequence>
<dbReference type="PANTHER" id="PTHR43792">
    <property type="entry name" value="GNAT FAMILY, PUTATIVE (AFU_ORTHOLOGUE AFUA_3G00765)-RELATED-RELATED"/>
    <property type="match status" value="1"/>
</dbReference>
<dbReference type="InterPro" id="IPR051531">
    <property type="entry name" value="N-acetyltransferase"/>
</dbReference>
<gene>
    <name evidence="2" type="ORF">CGZ90_18365</name>
</gene>
<dbReference type="EMBL" id="NOII01000021">
    <property type="protein sequence ID" value="OYD56325.1"/>
    <property type="molecule type" value="Genomic_DNA"/>
</dbReference>
<comment type="caution">
    <text evidence="2">The sequence shown here is derived from an EMBL/GenBank/DDBJ whole genome shotgun (WGS) entry which is preliminary data.</text>
</comment>
<dbReference type="InterPro" id="IPR016181">
    <property type="entry name" value="Acyl_CoA_acyltransferase"/>
</dbReference>
<reference evidence="2 3" key="1">
    <citation type="submission" date="2017-07" db="EMBL/GenBank/DDBJ databases">
        <title>Fictibacillus sp. nov. GDSW-R2A3 Genome sequencing and assembly.</title>
        <authorList>
            <person name="Mayilraj S."/>
        </authorList>
    </citation>
    <scope>NUCLEOTIDE SEQUENCE [LARGE SCALE GENOMIC DNA]</scope>
    <source>
        <strain evidence="2 3">GDSW-R2A3</strain>
    </source>
</reference>
<dbReference type="OrthoDB" id="9798081at2"/>
<protein>
    <recommendedName>
        <fullName evidence="1">N-acetyltransferase domain-containing protein</fullName>
    </recommendedName>
</protein>
<name>A0A235F6L7_9BACL</name>
<accession>A0A235F6L7</accession>
<dbReference type="InterPro" id="IPR000182">
    <property type="entry name" value="GNAT_dom"/>
</dbReference>
<proteinExistence type="predicted"/>
<evidence type="ECO:0000313" key="2">
    <source>
        <dbReference type="EMBL" id="OYD56325.1"/>
    </source>
</evidence>